<dbReference type="EC" id="2.7.7.65" evidence="1"/>
<dbReference type="SUPFAM" id="SSF55073">
    <property type="entry name" value="Nucleotide cyclase"/>
    <property type="match status" value="1"/>
</dbReference>
<feature type="domain" description="GGDEF" evidence="4">
    <location>
        <begin position="294"/>
        <end position="428"/>
    </location>
</feature>
<comment type="caution">
    <text evidence="5">The sequence shown here is derived from an EMBL/GenBank/DDBJ whole genome shotgun (WGS) entry which is preliminary data.</text>
</comment>
<feature type="transmembrane region" description="Helical" evidence="3">
    <location>
        <begin position="89"/>
        <end position="107"/>
    </location>
</feature>
<evidence type="ECO:0000259" key="4">
    <source>
        <dbReference type="PROSITE" id="PS50887"/>
    </source>
</evidence>
<dbReference type="CDD" id="cd01949">
    <property type="entry name" value="GGDEF"/>
    <property type="match status" value="1"/>
</dbReference>
<protein>
    <recommendedName>
        <fullName evidence="1">diguanylate cyclase</fullName>
        <ecNumber evidence="1">2.7.7.65</ecNumber>
    </recommendedName>
</protein>
<evidence type="ECO:0000313" key="6">
    <source>
        <dbReference type="Proteomes" id="UP000282106"/>
    </source>
</evidence>
<comment type="catalytic activity">
    <reaction evidence="2">
        <text>2 GTP = 3',3'-c-di-GMP + 2 diphosphate</text>
        <dbReference type="Rhea" id="RHEA:24898"/>
        <dbReference type="ChEBI" id="CHEBI:33019"/>
        <dbReference type="ChEBI" id="CHEBI:37565"/>
        <dbReference type="ChEBI" id="CHEBI:58805"/>
        <dbReference type="EC" id="2.7.7.65"/>
    </reaction>
</comment>
<dbReference type="Pfam" id="PF00990">
    <property type="entry name" value="GGDEF"/>
    <property type="match status" value="1"/>
</dbReference>
<keyword evidence="3" id="KW-0812">Transmembrane</keyword>
<dbReference type="GO" id="GO:0043709">
    <property type="term" value="P:cell adhesion involved in single-species biofilm formation"/>
    <property type="evidence" value="ECO:0007669"/>
    <property type="project" value="TreeGrafter"/>
</dbReference>
<organism evidence="5 6">
    <name type="scientific">Stagnimonas aquatica</name>
    <dbReference type="NCBI Taxonomy" id="2689987"/>
    <lineage>
        <taxon>Bacteria</taxon>
        <taxon>Pseudomonadati</taxon>
        <taxon>Pseudomonadota</taxon>
        <taxon>Gammaproteobacteria</taxon>
        <taxon>Nevskiales</taxon>
        <taxon>Nevskiaceae</taxon>
        <taxon>Stagnimonas</taxon>
    </lineage>
</organism>
<feature type="transmembrane region" description="Helical" evidence="3">
    <location>
        <begin position="229"/>
        <end position="246"/>
    </location>
</feature>
<dbReference type="AlphaFoldDB" id="A0A3N0VAE7"/>
<dbReference type="InterPro" id="IPR029787">
    <property type="entry name" value="Nucleotide_cyclase"/>
</dbReference>
<dbReference type="GO" id="GO:0005886">
    <property type="term" value="C:plasma membrane"/>
    <property type="evidence" value="ECO:0007669"/>
    <property type="project" value="TreeGrafter"/>
</dbReference>
<dbReference type="InterPro" id="IPR043128">
    <property type="entry name" value="Rev_trsase/Diguanyl_cyclase"/>
</dbReference>
<keyword evidence="3" id="KW-1133">Transmembrane helix</keyword>
<name>A0A3N0VAE7_9GAMM</name>
<dbReference type="InParanoid" id="A0A3N0VAE7"/>
<dbReference type="PANTHER" id="PTHR45138:SF9">
    <property type="entry name" value="DIGUANYLATE CYCLASE DGCM-RELATED"/>
    <property type="match status" value="1"/>
</dbReference>
<dbReference type="SMART" id="SM00267">
    <property type="entry name" value="GGDEF"/>
    <property type="match status" value="1"/>
</dbReference>
<feature type="transmembrane region" description="Helical" evidence="3">
    <location>
        <begin position="119"/>
        <end position="137"/>
    </location>
</feature>
<feature type="transmembrane region" description="Helical" evidence="3">
    <location>
        <begin position="181"/>
        <end position="209"/>
    </location>
</feature>
<dbReference type="PROSITE" id="PS50887">
    <property type="entry name" value="GGDEF"/>
    <property type="match status" value="1"/>
</dbReference>
<evidence type="ECO:0000256" key="3">
    <source>
        <dbReference type="SAM" id="Phobius"/>
    </source>
</evidence>
<proteinExistence type="predicted"/>
<dbReference type="NCBIfam" id="TIGR00254">
    <property type="entry name" value="GGDEF"/>
    <property type="match status" value="1"/>
</dbReference>
<dbReference type="InterPro" id="IPR000160">
    <property type="entry name" value="GGDEF_dom"/>
</dbReference>
<evidence type="ECO:0000256" key="2">
    <source>
        <dbReference type="ARBA" id="ARBA00034247"/>
    </source>
</evidence>
<dbReference type="Gene3D" id="3.30.70.270">
    <property type="match status" value="1"/>
</dbReference>
<dbReference type="GO" id="GO:0052621">
    <property type="term" value="F:diguanylate cyclase activity"/>
    <property type="evidence" value="ECO:0007669"/>
    <property type="project" value="UniProtKB-EC"/>
</dbReference>
<evidence type="ECO:0000313" key="5">
    <source>
        <dbReference type="EMBL" id="ROH89675.1"/>
    </source>
</evidence>
<evidence type="ECO:0000256" key="1">
    <source>
        <dbReference type="ARBA" id="ARBA00012528"/>
    </source>
</evidence>
<gene>
    <name evidence="5" type="ORF">ED208_11170</name>
</gene>
<sequence>MGAIQERQGTTLAILAAQSAEAANCRSRGGLMKSWWSRIWRQPSALADEPEAAPGRHAEQQRRGFVLLRFVDDLERDYQRSLVRLNANGLRAAQVLGIAAIFAFIALDHFSLQLSPAPVYQVLCLLSVPALLLPLLASYPPQAAARHQRIAFVSAVVLGLSVAWSIGYARQLRPDYPMQALLVVTAYLYFLSGLLWGRAVLCGALVWLAFCLPPMLDGSPAPPQLLYEAYYLLLANCIGVVGRYLAEYQDRRQFLLRLELRQLAEYDALTGLRNRRAFGQRAQMAWALAAREHKSVSLLILDLDFLKRINDQHGHLTGDDCLREVAEALRGLTRRPMDISSRFGGDEFVALWYDADPQWIEQLEQALRQQLALRQGPAAQVERLSVTGGGVRCWPNPRFGLQDAMAAADAQLYGGKERGRGVISWTRLEDSLDGPPPQTGAALPARLRV</sequence>
<feature type="transmembrane region" description="Helical" evidence="3">
    <location>
        <begin position="149"/>
        <end position="169"/>
    </location>
</feature>
<keyword evidence="3" id="KW-0472">Membrane</keyword>
<dbReference type="GO" id="GO:1902201">
    <property type="term" value="P:negative regulation of bacterial-type flagellum-dependent cell motility"/>
    <property type="evidence" value="ECO:0007669"/>
    <property type="project" value="TreeGrafter"/>
</dbReference>
<accession>A0A3N0VAE7</accession>
<dbReference type="PANTHER" id="PTHR45138">
    <property type="entry name" value="REGULATORY COMPONENTS OF SENSORY TRANSDUCTION SYSTEM"/>
    <property type="match status" value="1"/>
</dbReference>
<keyword evidence="6" id="KW-1185">Reference proteome</keyword>
<dbReference type="InterPro" id="IPR050469">
    <property type="entry name" value="Diguanylate_Cyclase"/>
</dbReference>
<reference evidence="5 6" key="1">
    <citation type="submission" date="2018-10" db="EMBL/GenBank/DDBJ databases">
        <authorList>
            <person name="Chen W.-M."/>
        </authorList>
    </citation>
    <scope>NUCLEOTIDE SEQUENCE [LARGE SCALE GENOMIC DNA]</scope>
    <source>
        <strain evidence="5 6">THS-13</strain>
    </source>
</reference>
<dbReference type="Proteomes" id="UP000282106">
    <property type="component" value="Unassembled WGS sequence"/>
</dbReference>
<dbReference type="EMBL" id="RJVO01000004">
    <property type="protein sequence ID" value="ROH89675.1"/>
    <property type="molecule type" value="Genomic_DNA"/>
</dbReference>